<dbReference type="EMBL" id="SOHE01000069">
    <property type="protein sequence ID" value="TFD46948.1"/>
    <property type="molecule type" value="Genomic_DNA"/>
</dbReference>
<comment type="caution">
    <text evidence="3">The sequence shown here is derived from an EMBL/GenBank/DDBJ whole genome shotgun (WGS) entry which is preliminary data.</text>
</comment>
<sequence>MTTSATPSWQDVLDLVTQLDDGSFESATVEFGDVSVRLGRSTEVVTPAASAAPALAVPVAAPALTTAPAAAVPVAIVPAAPVQNGTIVTAPIIGVFYRSPTPGAAPFIEAGATVSAETTIGIIEVMKLMNPVAAGSAGILSEYLVADNAQIEFGQPLAVIIENTPS</sequence>
<reference evidence="3 4" key="1">
    <citation type="submission" date="2019-03" db="EMBL/GenBank/DDBJ databases">
        <title>Genomics of glacier-inhabiting Cryobacterium strains.</title>
        <authorList>
            <person name="Liu Q."/>
            <person name="Xin Y.-H."/>
        </authorList>
    </citation>
    <scope>NUCLEOTIDE SEQUENCE [LARGE SCALE GENOMIC DNA]</scope>
    <source>
        <strain evidence="3 4">Hh14</strain>
    </source>
</reference>
<dbReference type="PROSITE" id="PS50968">
    <property type="entry name" value="BIOTINYL_LIPOYL"/>
    <property type="match status" value="1"/>
</dbReference>
<keyword evidence="3" id="KW-0436">Ligase</keyword>
<dbReference type="SUPFAM" id="SSF51230">
    <property type="entry name" value="Single hybrid motif"/>
    <property type="match status" value="1"/>
</dbReference>
<dbReference type="CDD" id="cd06850">
    <property type="entry name" value="biotinyl_domain"/>
    <property type="match status" value="1"/>
</dbReference>
<comment type="function">
    <text evidence="1">This protein is a component of the acetyl coenzyme A carboxylase complex; first, biotin carboxylase catalyzes the carboxylation of the carrier protein and then the transcarboxylase transfers the carboxyl group to form malonyl-CoA.</text>
</comment>
<dbReference type="UniPathway" id="UPA00094"/>
<evidence type="ECO:0000256" key="1">
    <source>
        <dbReference type="RuleBase" id="RU364072"/>
    </source>
</evidence>
<dbReference type="Proteomes" id="UP000297447">
    <property type="component" value="Unassembled WGS sequence"/>
</dbReference>
<evidence type="ECO:0000259" key="2">
    <source>
        <dbReference type="PROSITE" id="PS50968"/>
    </source>
</evidence>
<proteinExistence type="predicted"/>
<keyword evidence="4" id="KW-1185">Reference proteome</keyword>
<dbReference type="InterPro" id="IPR000089">
    <property type="entry name" value="Biotin_lipoyl"/>
</dbReference>
<dbReference type="InterPro" id="IPR001249">
    <property type="entry name" value="AcCoA_biotinCC"/>
</dbReference>
<gene>
    <name evidence="3" type="ORF">E3T55_16385</name>
</gene>
<organism evidence="3 4">
    <name type="scientific">Cryobacterium frigoriphilum</name>
    <dbReference type="NCBI Taxonomy" id="1259150"/>
    <lineage>
        <taxon>Bacteria</taxon>
        <taxon>Bacillati</taxon>
        <taxon>Actinomycetota</taxon>
        <taxon>Actinomycetes</taxon>
        <taxon>Micrococcales</taxon>
        <taxon>Microbacteriaceae</taxon>
        <taxon>Cryobacterium</taxon>
    </lineage>
</organism>
<dbReference type="GO" id="GO:0006633">
    <property type="term" value="P:fatty acid biosynthetic process"/>
    <property type="evidence" value="ECO:0007669"/>
    <property type="project" value="UniProtKB-UniPathway"/>
</dbReference>
<evidence type="ECO:0000313" key="3">
    <source>
        <dbReference type="EMBL" id="TFD46948.1"/>
    </source>
</evidence>
<keyword evidence="1" id="KW-0276">Fatty acid metabolism</keyword>
<dbReference type="PRINTS" id="PR01071">
    <property type="entry name" value="ACOABIOTINCC"/>
</dbReference>
<dbReference type="GO" id="GO:0009317">
    <property type="term" value="C:acetyl-CoA carboxylase complex"/>
    <property type="evidence" value="ECO:0007669"/>
    <property type="project" value="InterPro"/>
</dbReference>
<dbReference type="RefSeq" id="WP_134520624.1">
    <property type="nucleotide sequence ID" value="NZ_SOHE01000069.1"/>
</dbReference>
<evidence type="ECO:0000313" key="4">
    <source>
        <dbReference type="Proteomes" id="UP000297447"/>
    </source>
</evidence>
<dbReference type="GO" id="GO:0003989">
    <property type="term" value="F:acetyl-CoA carboxylase activity"/>
    <property type="evidence" value="ECO:0007669"/>
    <property type="project" value="InterPro"/>
</dbReference>
<keyword evidence="1" id="KW-0275">Fatty acid biosynthesis</keyword>
<dbReference type="OrthoDB" id="9811735at2"/>
<comment type="pathway">
    <text evidence="1">Lipid metabolism; fatty acid biosynthesis.</text>
</comment>
<feature type="domain" description="Lipoyl-binding" evidence="2">
    <location>
        <begin position="85"/>
        <end position="161"/>
    </location>
</feature>
<keyword evidence="1" id="KW-0443">Lipid metabolism</keyword>
<name>A0A4V3IQN1_9MICO</name>
<protein>
    <recommendedName>
        <fullName evidence="1">Biotin carboxyl carrier protein of acetyl-CoA carboxylase</fullName>
    </recommendedName>
</protein>
<dbReference type="Pfam" id="PF00364">
    <property type="entry name" value="Biotin_lipoyl"/>
    <property type="match status" value="1"/>
</dbReference>
<keyword evidence="1" id="KW-0444">Lipid biosynthesis</keyword>
<dbReference type="AlphaFoldDB" id="A0A4V3IQN1"/>
<accession>A0A4V3IQN1</accession>
<keyword evidence="1" id="KW-0092">Biotin</keyword>
<dbReference type="InterPro" id="IPR011053">
    <property type="entry name" value="Single_hybrid_motif"/>
</dbReference>
<dbReference type="Gene3D" id="2.40.50.100">
    <property type="match status" value="1"/>
</dbReference>